<keyword evidence="1" id="KW-0732">Signal</keyword>
<protein>
    <submittedName>
        <fullName evidence="3">Heat shock protein HslJ</fullName>
    </submittedName>
</protein>
<reference evidence="3 4" key="1">
    <citation type="submission" date="2019-03" db="EMBL/GenBank/DDBJ databases">
        <title>Genomic Encyclopedia of Type Strains, Phase IV (KMG-IV): sequencing the most valuable type-strain genomes for metagenomic binning, comparative biology and taxonomic classification.</title>
        <authorList>
            <person name="Goeker M."/>
        </authorList>
    </citation>
    <scope>NUCLEOTIDE SEQUENCE [LARGE SCALE GENOMIC DNA]</scope>
    <source>
        <strain evidence="3 4">DSM 102852</strain>
    </source>
</reference>
<evidence type="ECO:0000313" key="4">
    <source>
        <dbReference type="Proteomes" id="UP000294480"/>
    </source>
</evidence>
<keyword evidence="4" id="KW-1185">Reference proteome</keyword>
<dbReference type="OrthoDB" id="423130at2"/>
<feature type="domain" description="DUF306" evidence="2">
    <location>
        <begin position="37"/>
        <end position="140"/>
    </location>
</feature>
<feature type="chain" id="PRO_5021025254" evidence="1">
    <location>
        <begin position="22"/>
        <end position="144"/>
    </location>
</feature>
<dbReference type="InterPro" id="IPR005184">
    <property type="entry name" value="DUF306_Meta_HslJ"/>
</dbReference>
<dbReference type="Proteomes" id="UP000294480">
    <property type="component" value="Unassembled WGS sequence"/>
</dbReference>
<dbReference type="PROSITE" id="PS51257">
    <property type="entry name" value="PROKAR_LIPOPROTEIN"/>
    <property type="match status" value="1"/>
</dbReference>
<comment type="caution">
    <text evidence="3">The sequence shown here is derived from an EMBL/GenBank/DDBJ whole genome shotgun (WGS) entry which is preliminary data.</text>
</comment>
<feature type="signal peptide" evidence="1">
    <location>
        <begin position="1"/>
        <end position="21"/>
    </location>
</feature>
<dbReference type="InterPro" id="IPR053147">
    <property type="entry name" value="Hsp_HslJ-like"/>
</dbReference>
<gene>
    <name evidence="3" type="ORF">DFR44_10913</name>
</gene>
<evidence type="ECO:0000259" key="2">
    <source>
        <dbReference type="Pfam" id="PF03724"/>
    </source>
</evidence>
<evidence type="ECO:0000313" key="3">
    <source>
        <dbReference type="EMBL" id="TDR31496.1"/>
    </source>
</evidence>
<name>A0A4R6Y7Z9_9BURK</name>
<evidence type="ECO:0000256" key="1">
    <source>
        <dbReference type="SAM" id="SignalP"/>
    </source>
</evidence>
<dbReference type="Gene3D" id="2.40.128.270">
    <property type="match status" value="1"/>
</dbReference>
<dbReference type="RefSeq" id="WP_133619868.1">
    <property type="nucleotide sequence ID" value="NZ_SNZE01000009.1"/>
</dbReference>
<organism evidence="3 4">
    <name type="scientific">Hydromonas duriensis</name>
    <dbReference type="NCBI Taxonomy" id="1527608"/>
    <lineage>
        <taxon>Bacteria</taxon>
        <taxon>Pseudomonadati</taxon>
        <taxon>Pseudomonadota</taxon>
        <taxon>Betaproteobacteria</taxon>
        <taxon>Burkholderiales</taxon>
        <taxon>Burkholderiaceae</taxon>
        <taxon>Hydromonas</taxon>
    </lineage>
</organism>
<keyword evidence="3" id="KW-0346">Stress response</keyword>
<accession>A0A4R6Y7Z9</accession>
<sequence length="144" mass="15576">MASFRTLSTAFALSLSLVACSTYTSNTPNMTSPMKHTLEEGEWHVEDLARKGIVDSSVISMTFDKNGRVSGSASCNRFNGQYTAQGSSLNISKTASTRMMCSPALMNQESLFLALLEKTQSYSFTADGALLLKTTDGEVITARH</sequence>
<dbReference type="EMBL" id="SNZE01000009">
    <property type="protein sequence ID" value="TDR31496.1"/>
    <property type="molecule type" value="Genomic_DNA"/>
</dbReference>
<dbReference type="InterPro" id="IPR038670">
    <property type="entry name" value="HslJ-like_sf"/>
</dbReference>
<proteinExistence type="predicted"/>
<dbReference type="PANTHER" id="PTHR35535:SF1">
    <property type="entry name" value="HEAT SHOCK PROTEIN HSLJ"/>
    <property type="match status" value="1"/>
</dbReference>
<dbReference type="AlphaFoldDB" id="A0A4R6Y7Z9"/>
<dbReference type="Pfam" id="PF03724">
    <property type="entry name" value="META"/>
    <property type="match status" value="1"/>
</dbReference>
<dbReference type="PANTHER" id="PTHR35535">
    <property type="entry name" value="HEAT SHOCK PROTEIN HSLJ"/>
    <property type="match status" value="1"/>
</dbReference>